<keyword evidence="2" id="KW-1185">Reference proteome</keyword>
<evidence type="ECO:0000313" key="1">
    <source>
        <dbReference type="EMBL" id="GHF22508.1"/>
    </source>
</evidence>
<dbReference type="RefSeq" id="WP_191283813.1">
    <property type="nucleotide sequence ID" value="NZ_BNAI01000006.1"/>
</dbReference>
<sequence length="166" mass="18438">MRAKPTLSRAETPRYVRQHWRDVDPNSWVSAAVEGVLSQPVVLPLTRLSGSLVFPVLEKSQLEGTCEGTRPTLEIALVSVSPPARALKELLQLRAYGHTFVLLPPSYQPHFFDVAELDVRGIGVVAAIDDGSVERVVVAEGVPEGYVLEAWWRETREDQLRDLARA</sequence>
<name>A0A8J3GSC0_9MICO</name>
<dbReference type="Proteomes" id="UP000617531">
    <property type="component" value="Unassembled WGS sequence"/>
</dbReference>
<protein>
    <submittedName>
        <fullName evidence="1">Uncharacterized protein</fullName>
    </submittedName>
</protein>
<dbReference type="AlphaFoldDB" id="A0A8J3GSC0"/>
<comment type="caution">
    <text evidence="1">The sequence shown here is derived from an EMBL/GenBank/DDBJ whole genome shotgun (WGS) entry which is preliminary data.</text>
</comment>
<evidence type="ECO:0000313" key="2">
    <source>
        <dbReference type="Proteomes" id="UP000617531"/>
    </source>
</evidence>
<reference evidence="1" key="1">
    <citation type="journal article" date="2014" name="Int. J. Syst. Evol. Microbiol.">
        <title>Complete genome sequence of Corynebacterium casei LMG S-19264T (=DSM 44701T), isolated from a smear-ripened cheese.</title>
        <authorList>
            <consortium name="US DOE Joint Genome Institute (JGI-PGF)"/>
            <person name="Walter F."/>
            <person name="Albersmeier A."/>
            <person name="Kalinowski J."/>
            <person name="Ruckert C."/>
        </authorList>
    </citation>
    <scope>NUCLEOTIDE SEQUENCE</scope>
    <source>
        <strain evidence="1">CGMCC 1.16548</strain>
    </source>
</reference>
<gene>
    <name evidence="1" type="ORF">GCM10011600_24530</name>
</gene>
<dbReference type="EMBL" id="BNAI01000006">
    <property type="protein sequence ID" value="GHF22508.1"/>
    <property type="molecule type" value="Genomic_DNA"/>
</dbReference>
<accession>A0A8J3GSC0</accession>
<reference evidence="1" key="2">
    <citation type="submission" date="2020-09" db="EMBL/GenBank/DDBJ databases">
        <authorList>
            <person name="Sun Q."/>
            <person name="Zhou Y."/>
        </authorList>
    </citation>
    <scope>NUCLEOTIDE SEQUENCE</scope>
    <source>
        <strain evidence="1">CGMCC 1.16548</strain>
    </source>
</reference>
<organism evidence="1 2">
    <name type="scientific">Pseudolysinimonas yzui</name>
    <dbReference type="NCBI Taxonomy" id="2708254"/>
    <lineage>
        <taxon>Bacteria</taxon>
        <taxon>Bacillati</taxon>
        <taxon>Actinomycetota</taxon>
        <taxon>Actinomycetes</taxon>
        <taxon>Micrococcales</taxon>
        <taxon>Microbacteriaceae</taxon>
        <taxon>Pseudolysinimonas</taxon>
    </lineage>
</organism>
<proteinExistence type="predicted"/>